<proteinExistence type="predicted"/>
<keyword evidence="3" id="KW-1185">Reference proteome</keyword>
<evidence type="ECO:0000313" key="2">
    <source>
        <dbReference type="EMBL" id="MBA4865930.1"/>
    </source>
</evidence>
<comment type="caution">
    <text evidence="2">The sequence shown here is derived from an EMBL/GenBank/DDBJ whole genome shotgun (WGS) entry which is preliminary data.</text>
</comment>
<evidence type="ECO:0000313" key="3">
    <source>
        <dbReference type="Proteomes" id="UP000586976"/>
    </source>
</evidence>
<evidence type="ECO:0000256" key="1">
    <source>
        <dbReference type="SAM" id="Phobius"/>
    </source>
</evidence>
<feature type="transmembrane region" description="Helical" evidence="1">
    <location>
        <begin position="54"/>
        <end position="75"/>
    </location>
</feature>
<keyword evidence="1" id="KW-0472">Membrane</keyword>
<evidence type="ECO:0008006" key="4">
    <source>
        <dbReference type="Google" id="ProtNLM"/>
    </source>
</evidence>
<keyword evidence="1" id="KW-1133">Transmembrane helix</keyword>
<name>A0A7W2D7K9_9ACTN</name>
<protein>
    <recommendedName>
        <fullName evidence="4">Integral membrane protein</fullName>
    </recommendedName>
</protein>
<reference evidence="2 3" key="1">
    <citation type="submission" date="2020-07" db="EMBL/GenBank/DDBJ databases">
        <title>Streptomyces isolated from Indian soil.</title>
        <authorList>
            <person name="Mandal S."/>
            <person name="Maiti P.K."/>
        </authorList>
    </citation>
    <scope>NUCLEOTIDE SEQUENCE [LARGE SCALE GENOMIC DNA]</scope>
    <source>
        <strain evidence="2 3">PSKA54</strain>
    </source>
</reference>
<organism evidence="2 3">
    <name type="scientific">Streptomyces himalayensis subsp. aureolus</name>
    <dbReference type="NCBI Taxonomy" id="2758039"/>
    <lineage>
        <taxon>Bacteria</taxon>
        <taxon>Bacillati</taxon>
        <taxon>Actinomycetota</taxon>
        <taxon>Actinomycetes</taxon>
        <taxon>Kitasatosporales</taxon>
        <taxon>Streptomycetaceae</taxon>
        <taxon>Streptomyces</taxon>
        <taxon>Streptomyces himalayensis</taxon>
    </lineage>
</organism>
<gene>
    <name evidence="2" type="ORF">H1V43_32215</name>
</gene>
<dbReference type="EMBL" id="JACEQY010000049">
    <property type="protein sequence ID" value="MBA4865930.1"/>
    <property type="molecule type" value="Genomic_DNA"/>
</dbReference>
<dbReference type="AlphaFoldDB" id="A0A7W2D7K9"/>
<feature type="transmembrane region" description="Helical" evidence="1">
    <location>
        <begin position="31"/>
        <end position="48"/>
    </location>
</feature>
<sequence>MMPLRLTRSGGTAVPSYSDVQKAVRVEKFRIWFAWFCGGWVALGIMNATKDVRIWSVVTQIVFSVLGILATIAAVRMTNALNKRAERERRAVLGDDYPG</sequence>
<accession>A0A7W2D7K9</accession>
<dbReference type="Proteomes" id="UP000586976">
    <property type="component" value="Unassembled WGS sequence"/>
</dbReference>
<keyword evidence="1" id="KW-0812">Transmembrane</keyword>